<evidence type="ECO:0000313" key="2">
    <source>
        <dbReference type="Proteomes" id="UP000321026"/>
    </source>
</evidence>
<dbReference type="InterPro" id="IPR015943">
    <property type="entry name" value="WD40/YVTN_repeat-like_dom_sf"/>
</dbReference>
<sequence>MHFRVTNLVILVSVLNFCCKNPVNPTTDSWIKPEAGTLFNLGDKIRLQLVESAKFDSVIFFVDTNRVLKVGDAKPVSISSDSLALGNRLITARIFRNGRTEDISTNIILTSALVPRKLSYQVVHTFPHDTSSYTEGLEYYKGYLYESAGEYGKSSLRKVDITSGKILQKMMIRPEIFAEGITIVGEKILQLTYKENLGIVYDLNTLKPIKEFSCQDPREGWGLCFDGKRIYNSDGTNTIYFLNKDTFHEEGYIEVYDQNGPVMHLNELEYIDGKLYANVFMTDRIVMINPKNGQVTGEIDLTNLYLVSKRNHNADVLNGIAWDKQGKRLFVTGKKWDKLFQIKLL</sequence>
<keyword evidence="1" id="KW-0808">Transferase</keyword>
<proteinExistence type="predicted"/>
<dbReference type="Pfam" id="PF05096">
    <property type="entry name" value="Glu_cyclase_2"/>
    <property type="match status" value="1"/>
</dbReference>
<comment type="caution">
    <text evidence="1">The sequence shown here is derived from an EMBL/GenBank/DDBJ whole genome shotgun (WGS) entry which is preliminary data.</text>
</comment>
<dbReference type="EMBL" id="SSDS01000019">
    <property type="protein sequence ID" value="TXG78340.1"/>
    <property type="molecule type" value="Genomic_DNA"/>
</dbReference>
<dbReference type="AlphaFoldDB" id="A0A5C7J9V3"/>
<dbReference type="InterPro" id="IPR007788">
    <property type="entry name" value="QCT"/>
</dbReference>
<dbReference type="SUPFAM" id="SSF50969">
    <property type="entry name" value="YVTN repeat-like/Quinoprotein amine dehydrogenase"/>
    <property type="match status" value="1"/>
</dbReference>
<dbReference type="Gene3D" id="2.130.10.10">
    <property type="entry name" value="YVTN repeat-like/Quinoprotein amine dehydrogenase"/>
    <property type="match status" value="1"/>
</dbReference>
<name>A0A5C7J9V3_9BACT</name>
<dbReference type="PANTHER" id="PTHR31270:SF1">
    <property type="entry name" value="GLUTAMINYL-PEPTIDE CYCLOTRANSFERASE"/>
    <property type="match status" value="1"/>
</dbReference>
<evidence type="ECO:0000313" key="1">
    <source>
        <dbReference type="EMBL" id="TXG78340.1"/>
    </source>
</evidence>
<accession>A0A5C7J9V3</accession>
<dbReference type="InterPro" id="IPR011044">
    <property type="entry name" value="Quino_amine_DH_bsu"/>
</dbReference>
<gene>
    <name evidence="1" type="ORF">E6Q11_01265</name>
</gene>
<dbReference type="PANTHER" id="PTHR31270">
    <property type="entry name" value="GLUTAMINYL-PEPTIDE CYCLOTRANSFERASE"/>
    <property type="match status" value="1"/>
</dbReference>
<protein>
    <submittedName>
        <fullName evidence="1">Glutaminyl-peptide cyclotransferase</fullName>
    </submittedName>
</protein>
<organism evidence="1 2">
    <name type="scientific">Candidatus Dojkabacteria bacterium</name>
    <dbReference type="NCBI Taxonomy" id="2099670"/>
    <lineage>
        <taxon>Bacteria</taxon>
        <taxon>Candidatus Dojkabacteria</taxon>
    </lineage>
</organism>
<reference evidence="1 2" key="1">
    <citation type="submission" date="2018-09" db="EMBL/GenBank/DDBJ databases">
        <title>Metagenome Assembled Genomes from an Advanced Water Purification Facility.</title>
        <authorList>
            <person name="Stamps B.W."/>
            <person name="Spear J.R."/>
        </authorList>
    </citation>
    <scope>NUCLEOTIDE SEQUENCE [LARGE SCALE GENOMIC DNA]</scope>
    <source>
        <strain evidence="1">Bin_63_2</strain>
    </source>
</reference>
<dbReference type="Proteomes" id="UP000321026">
    <property type="component" value="Unassembled WGS sequence"/>
</dbReference>
<dbReference type="GO" id="GO:0016603">
    <property type="term" value="F:glutaminyl-peptide cyclotransferase activity"/>
    <property type="evidence" value="ECO:0007669"/>
    <property type="project" value="InterPro"/>
</dbReference>